<dbReference type="CDD" id="cd00077">
    <property type="entry name" value="HDc"/>
    <property type="match status" value="1"/>
</dbReference>
<evidence type="ECO:0000256" key="7">
    <source>
        <dbReference type="ARBA" id="ARBA00022801"/>
    </source>
</evidence>
<evidence type="ECO:0000256" key="6">
    <source>
        <dbReference type="ARBA" id="ARBA00022723"/>
    </source>
</evidence>
<evidence type="ECO:0000256" key="8">
    <source>
        <dbReference type="SAM" id="MobiDB-lite"/>
    </source>
</evidence>
<evidence type="ECO:0000259" key="9">
    <source>
        <dbReference type="SMART" id="SM00471"/>
    </source>
</evidence>
<comment type="caution">
    <text evidence="10">The sequence shown here is derived from an EMBL/GenBank/DDBJ whole genome shotgun (WGS) entry which is preliminary data.</text>
</comment>
<name>A0A7C1NZ93_UNCC3</name>
<dbReference type="Pfam" id="PF13023">
    <property type="entry name" value="HD_3"/>
    <property type="match status" value="1"/>
</dbReference>
<evidence type="ECO:0000256" key="5">
    <source>
        <dbReference type="ARBA" id="ARBA00012964"/>
    </source>
</evidence>
<proteinExistence type="predicted"/>
<organism evidence="10">
    <name type="scientific">candidate division CPR3 bacterium</name>
    <dbReference type="NCBI Taxonomy" id="2268181"/>
    <lineage>
        <taxon>Bacteria</taxon>
        <taxon>Bacteria division CPR3</taxon>
    </lineage>
</organism>
<feature type="compositionally biased region" description="Basic residues" evidence="8">
    <location>
        <begin position="209"/>
        <end position="219"/>
    </location>
</feature>
<dbReference type="Proteomes" id="UP000885695">
    <property type="component" value="Unassembled WGS sequence"/>
</dbReference>
<dbReference type="PANTHER" id="PTHR11845">
    <property type="entry name" value="5'-DEOXYNUCLEOTIDASE HDDC2"/>
    <property type="match status" value="1"/>
</dbReference>
<dbReference type="PANTHER" id="PTHR11845:SF13">
    <property type="entry name" value="5'-DEOXYNUCLEOTIDASE HDDC2"/>
    <property type="match status" value="1"/>
</dbReference>
<feature type="domain" description="HD/PDEase" evidence="9">
    <location>
        <begin position="29"/>
        <end position="174"/>
    </location>
</feature>
<comment type="cofactor">
    <cofactor evidence="2">
        <name>Mn(2+)</name>
        <dbReference type="ChEBI" id="CHEBI:29035"/>
    </cofactor>
</comment>
<dbReference type="AlphaFoldDB" id="A0A7C1NZ93"/>
<keyword evidence="6" id="KW-0479">Metal-binding</keyword>
<comment type="subunit">
    <text evidence="4">Homodimer.</text>
</comment>
<keyword evidence="7" id="KW-0378">Hydrolase</keyword>
<dbReference type="SUPFAM" id="SSF109604">
    <property type="entry name" value="HD-domain/PDEase-like"/>
    <property type="match status" value="1"/>
</dbReference>
<evidence type="ECO:0000256" key="3">
    <source>
        <dbReference type="ARBA" id="ARBA00001941"/>
    </source>
</evidence>
<reference evidence="10" key="1">
    <citation type="journal article" date="2020" name="mSystems">
        <title>Genome- and Community-Level Interaction Insights into Carbon Utilization and Element Cycling Functions of Hydrothermarchaeota in Hydrothermal Sediment.</title>
        <authorList>
            <person name="Zhou Z."/>
            <person name="Liu Y."/>
            <person name="Xu W."/>
            <person name="Pan J."/>
            <person name="Luo Z.H."/>
            <person name="Li M."/>
        </authorList>
    </citation>
    <scope>NUCLEOTIDE SEQUENCE [LARGE SCALE GENOMIC DNA]</scope>
    <source>
        <strain evidence="10">HyVt-369</strain>
    </source>
</reference>
<dbReference type="GO" id="GO:0046872">
    <property type="term" value="F:metal ion binding"/>
    <property type="evidence" value="ECO:0007669"/>
    <property type="project" value="UniProtKB-KW"/>
</dbReference>
<evidence type="ECO:0000256" key="2">
    <source>
        <dbReference type="ARBA" id="ARBA00001936"/>
    </source>
</evidence>
<comment type="cofactor">
    <cofactor evidence="3">
        <name>Co(2+)</name>
        <dbReference type="ChEBI" id="CHEBI:48828"/>
    </cofactor>
</comment>
<protein>
    <recommendedName>
        <fullName evidence="5">5'-deoxynucleotidase</fullName>
        <ecNumber evidence="5">3.1.3.89</ecNumber>
    </recommendedName>
</protein>
<evidence type="ECO:0000256" key="1">
    <source>
        <dbReference type="ARBA" id="ARBA00001638"/>
    </source>
</evidence>
<comment type="catalytic activity">
    <reaction evidence="1">
        <text>a 2'-deoxyribonucleoside 5'-phosphate + H2O = a 2'-deoxyribonucleoside + phosphate</text>
        <dbReference type="Rhea" id="RHEA:36167"/>
        <dbReference type="ChEBI" id="CHEBI:15377"/>
        <dbReference type="ChEBI" id="CHEBI:18274"/>
        <dbReference type="ChEBI" id="CHEBI:43474"/>
        <dbReference type="ChEBI" id="CHEBI:65317"/>
        <dbReference type="EC" id="3.1.3.89"/>
    </reaction>
</comment>
<dbReference type="Gene3D" id="1.10.3210.10">
    <property type="entry name" value="Hypothetical protein af1432"/>
    <property type="match status" value="1"/>
</dbReference>
<feature type="region of interest" description="Disordered" evidence="8">
    <location>
        <begin position="209"/>
        <end position="230"/>
    </location>
</feature>
<dbReference type="InterPro" id="IPR006674">
    <property type="entry name" value="HD_domain"/>
</dbReference>
<gene>
    <name evidence="10" type="ORF">ENI13_00420</name>
</gene>
<dbReference type="SMART" id="SM00471">
    <property type="entry name" value="HDc"/>
    <property type="match status" value="1"/>
</dbReference>
<sequence>MKKILDFLIEVGKLKGRERRGWLIHNIPEKETTASHSFRLALLVWLLAKKKGELNIEKVLKMALIHDICEVYTWDETPYDPLIPRDVKKRDEIEKVLDKWPTFSMEDKKRKGKKKFAREYKSLQKLLAILPKESQREFQMLWLEFEQGKSKEGRFVRQADKMESYLQGMEYWKKYGKIRYKLWARWAKEIFDDSVFIEFLREVDERFQNRRTQKKKRPVKPLSSKSVRKA</sequence>
<accession>A0A7C1NZ93</accession>
<evidence type="ECO:0000313" key="10">
    <source>
        <dbReference type="EMBL" id="HEB13427.1"/>
    </source>
</evidence>
<dbReference type="GO" id="GO:0002953">
    <property type="term" value="F:5'-deoxynucleotidase activity"/>
    <property type="evidence" value="ECO:0007669"/>
    <property type="project" value="UniProtKB-EC"/>
</dbReference>
<dbReference type="InterPro" id="IPR039356">
    <property type="entry name" value="YfbR/HDDC2"/>
</dbReference>
<dbReference type="InterPro" id="IPR003607">
    <property type="entry name" value="HD/PDEase_dom"/>
</dbReference>
<dbReference type="GO" id="GO:0005737">
    <property type="term" value="C:cytoplasm"/>
    <property type="evidence" value="ECO:0007669"/>
    <property type="project" value="TreeGrafter"/>
</dbReference>
<evidence type="ECO:0000256" key="4">
    <source>
        <dbReference type="ARBA" id="ARBA00011738"/>
    </source>
</evidence>
<dbReference type="EC" id="3.1.3.89" evidence="5"/>
<dbReference type="EMBL" id="DRHL01000019">
    <property type="protein sequence ID" value="HEB13427.1"/>
    <property type="molecule type" value="Genomic_DNA"/>
</dbReference>